<evidence type="ECO:0000313" key="2">
    <source>
        <dbReference type="Proteomes" id="UP001220022"/>
    </source>
</evidence>
<comment type="caution">
    <text evidence="1">The sequence shown here is derived from an EMBL/GenBank/DDBJ whole genome shotgun (WGS) entry which is preliminary data.</text>
</comment>
<dbReference type="Pfam" id="PF11950">
    <property type="entry name" value="DUF3467"/>
    <property type="match status" value="1"/>
</dbReference>
<keyword evidence="2" id="KW-1185">Reference proteome</keyword>
<sequence>MAEPSHESSSQRVEFEIPVEAEAGTYADIVAVWHTPDIFVLDFAAIRRAPTHRQDPDTDLQVTLFPVKLVSRVRVPPSQVFEIMKALSQHLAQWEAEMGQTEPE</sequence>
<gene>
    <name evidence="1" type="ORF">P2L57_17415</name>
</gene>
<evidence type="ECO:0000313" key="1">
    <source>
        <dbReference type="EMBL" id="MDF2257436.1"/>
    </source>
</evidence>
<dbReference type="EMBL" id="JARHTQ010000010">
    <property type="protein sequence ID" value="MDF2257436.1"/>
    <property type="molecule type" value="Genomic_DNA"/>
</dbReference>
<proteinExistence type="predicted"/>
<organism evidence="1 2">
    <name type="scientific">Streptantibioticus ferralitis</name>
    <dbReference type="NCBI Taxonomy" id="236510"/>
    <lineage>
        <taxon>Bacteria</taxon>
        <taxon>Bacillati</taxon>
        <taxon>Actinomycetota</taxon>
        <taxon>Actinomycetes</taxon>
        <taxon>Kitasatosporales</taxon>
        <taxon>Streptomycetaceae</taxon>
        <taxon>Streptantibioticus</taxon>
    </lineage>
</organism>
<dbReference type="Proteomes" id="UP001220022">
    <property type="component" value="Unassembled WGS sequence"/>
</dbReference>
<protein>
    <submittedName>
        <fullName evidence="1">DUF3467 domain-containing protein</fullName>
    </submittedName>
</protein>
<name>A0ABT5Z0S0_9ACTN</name>
<accession>A0ABT5Z0S0</accession>
<reference evidence="1 2" key="1">
    <citation type="submission" date="2023-03" db="EMBL/GenBank/DDBJ databases">
        <title>Draft genome sequence of type strain Streptomyces ferralitis JCM 14344.</title>
        <authorList>
            <person name="Klaysubun C."/>
            <person name="Duangmal K."/>
        </authorList>
    </citation>
    <scope>NUCLEOTIDE SEQUENCE [LARGE SCALE GENOMIC DNA]</scope>
    <source>
        <strain evidence="1 2">JCM 14344</strain>
    </source>
</reference>
<dbReference type="RefSeq" id="WP_275815418.1">
    <property type="nucleotide sequence ID" value="NZ_BAAANM010000001.1"/>
</dbReference>
<dbReference type="InterPro" id="IPR021857">
    <property type="entry name" value="DUF3467"/>
</dbReference>